<keyword evidence="2" id="KW-1185">Reference proteome</keyword>
<protein>
    <submittedName>
        <fullName evidence="1">Uncharacterized protein</fullName>
    </submittedName>
</protein>
<accession>A0A235B218</accession>
<dbReference type="AlphaFoldDB" id="A0A235B218"/>
<dbReference type="Proteomes" id="UP000215459">
    <property type="component" value="Unassembled WGS sequence"/>
</dbReference>
<name>A0A235B218_9BACL</name>
<evidence type="ECO:0000313" key="1">
    <source>
        <dbReference type="EMBL" id="OYD06348.1"/>
    </source>
</evidence>
<sequence length="153" mass="18009">MKVHVDGLVQYELLFHCLDLEEPLIQGLSSILELDIDIEEFQQLKRQGWKEGGYYLTRHPENPDQFFLVDFGNNSEFDYVVVRCEEQYGEAVKRLMLDIYNQGEGPDWDFGRKKKDLKDKIAGPFSSLPELVREYQLRIDYVKIYAPIKGETR</sequence>
<gene>
    <name evidence="1" type="ORF">CHM34_16675</name>
</gene>
<dbReference type="RefSeq" id="WP_094265750.1">
    <property type="nucleotide sequence ID" value="NZ_NOWF01000013.1"/>
</dbReference>
<evidence type="ECO:0000313" key="2">
    <source>
        <dbReference type="Proteomes" id="UP000215459"/>
    </source>
</evidence>
<comment type="caution">
    <text evidence="1">The sequence shown here is derived from an EMBL/GenBank/DDBJ whole genome shotgun (WGS) entry which is preliminary data.</text>
</comment>
<organism evidence="1 2">
    <name type="scientific">Paludifilum halophilum</name>
    <dbReference type="NCBI Taxonomy" id="1642702"/>
    <lineage>
        <taxon>Bacteria</taxon>
        <taxon>Bacillati</taxon>
        <taxon>Bacillota</taxon>
        <taxon>Bacilli</taxon>
        <taxon>Bacillales</taxon>
        <taxon>Thermoactinomycetaceae</taxon>
        <taxon>Paludifilum</taxon>
    </lineage>
</organism>
<dbReference type="EMBL" id="NOWF01000013">
    <property type="protein sequence ID" value="OYD06348.1"/>
    <property type="molecule type" value="Genomic_DNA"/>
</dbReference>
<dbReference type="OrthoDB" id="2987537at2"/>
<proteinExistence type="predicted"/>
<reference evidence="1 2" key="1">
    <citation type="submission" date="2017-07" db="EMBL/GenBank/DDBJ databases">
        <title>The genome sequence of Paludifilum halophilum highlights mechanisms for microbial adaptation to high salt environemnts.</title>
        <authorList>
            <person name="Belbahri L."/>
        </authorList>
    </citation>
    <scope>NUCLEOTIDE SEQUENCE [LARGE SCALE GENOMIC DNA]</scope>
    <source>
        <strain evidence="1 2">DSM 102817</strain>
    </source>
</reference>